<dbReference type="InterPro" id="IPR017352">
    <property type="entry name" value="MBD4"/>
</dbReference>
<dbReference type="InterPro" id="IPR016177">
    <property type="entry name" value="DNA-bd_dom_sf"/>
</dbReference>
<evidence type="ECO:0000256" key="13">
    <source>
        <dbReference type="SAM" id="MobiDB-lite"/>
    </source>
</evidence>
<keyword evidence="6" id="KW-0234">DNA repair</keyword>
<evidence type="ECO:0000256" key="3">
    <source>
        <dbReference type="ARBA" id="ARBA00022763"/>
    </source>
</evidence>
<proteinExistence type="predicted"/>
<protein>
    <recommendedName>
        <fullName evidence="10">Methyl-CpG-binding domain protein 4</fullName>
    </recommendedName>
    <alternativeName>
        <fullName evidence="11">Methyl-CpG-binding protein MBD4</fullName>
    </alternativeName>
    <alternativeName>
        <fullName evidence="12">Mismatch-specific DNA N-glycosylase</fullName>
    </alternativeName>
</protein>
<dbReference type="SMART" id="SM00391">
    <property type="entry name" value="MBD"/>
    <property type="match status" value="1"/>
</dbReference>
<dbReference type="GeneTree" id="ENSGT00530000063687"/>
<dbReference type="GO" id="GO:0003677">
    <property type="term" value="F:DNA binding"/>
    <property type="evidence" value="ECO:0007669"/>
    <property type="project" value="UniProtKB-KW"/>
</dbReference>
<dbReference type="Proteomes" id="UP000261660">
    <property type="component" value="Unplaced"/>
</dbReference>
<evidence type="ECO:0000256" key="6">
    <source>
        <dbReference type="ARBA" id="ARBA00023204"/>
    </source>
</evidence>
<feature type="region of interest" description="Disordered" evidence="13">
    <location>
        <begin position="254"/>
        <end position="364"/>
    </location>
</feature>
<evidence type="ECO:0000256" key="8">
    <source>
        <dbReference type="ARBA" id="ARBA00055831"/>
    </source>
</evidence>
<feature type="compositionally biased region" description="Basic and acidic residues" evidence="13">
    <location>
        <begin position="296"/>
        <end position="322"/>
    </location>
</feature>
<feature type="domain" description="MBD" evidence="14">
    <location>
        <begin position="65"/>
        <end position="135"/>
    </location>
</feature>
<dbReference type="SUPFAM" id="SSF54171">
    <property type="entry name" value="DNA-binding domain"/>
    <property type="match status" value="1"/>
</dbReference>
<evidence type="ECO:0000259" key="14">
    <source>
        <dbReference type="PROSITE" id="PS50982"/>
    </source>
</evidence>
<comment type="function">
    <text evidence="8">Mismatch-specific DNA N-glycosylase involved in DNA repair. Has thymine glycosylase activity and is specific for G:T mismatches within methylated and unmethylated CpG sites. Can also remove uracil or 5-fluorouracil in G:U mismatches. Has no lyase activity. Was first identified as methyl-CpG-binding protein.</text>
</comment>
<comment type="subunit">
    <text evidence="9">Interacts with MLH1.</text>
</comment>
<evidence type="ECO:0000256" key="1">
    <source>
        <dbReference type="ARBA" id="ARBA00004123"/>
    </source>
</evidence>
<dbReference type="GO" id="GO:0006281">
    <property type="term" value="P:DNA repair"/>
    <property type="evidence" value="ECO:0007669"/>
    <property type="project" value="UniProtKB-KW"/>
</dbReference>
<dbReference type="Gene3D" id="3.30.890.10">
    <property type="entry name" value="Methyl-cpg-binding Protein 2, Chain A"/>
    <property type="match status" value="1"/>
</dbReference>
<dbReference type="PANTHER" id="PTHR15074">
    <property type="entry name" value="METHYL-CPG-BINDING PROTEIN"/>
    <property type="match status" value="1"/>
</dbReference>
<dbReference type="PIRSF" id="PIRSF038005">
    <property type="entry name" value="Methyl_CpG_bd_MBD4"/>
    <property type="match status" value="1"/>
</dbReference>
<evidence type="ECO:0000256" key="2">
    <source>
        <dbReference type="ARBA" id="ARBA00022553"/>
    </source>
</evidence>
<reference evidence="15" key="1">
    <citation type="submission" date="2025-08" db="UniProtKB">
        <authorList>
            <consortium name="Ensembl"/>
        </authorList>
    </citation>
    <scope>IDENTIFICATION</scope>
</reference>
<dbReference type="SUPFAM" id="SSF48150">
    <property type="entry name" value="DNA-glycosylase"/>
    <property type="match status" value="1"/>
</dbReference>
<evidence type="ECO:0000256" key="9">
    <source>
        <dbReference type="ARBA" id="ARBA00062707"/>
    </source>
</evidence>
<evidence type="ECO:0000313" key="15">
    <source>
        <dbReference type="Ensembl" id="ENSLBEP00000007312.1"/>
    </source>
</evidence>
<dbReference type="PROSITE" id="PS50982">
    <property type="entry name" value="MBD"/>
    <property type="match status" value="1"/>
</dbReference>
<feature type="compositionally biased region" description="Polar residues" evidence="13">
    <location>
        <begin position="170"/>
        <end position="182"/>
    </location>
</feature>
<dbReference type="Pfam" id="PF01429">
    <property type="entry name" value="MBD"/>
    <property type="match status" value="1"/>
</dbReference>
<dbReference type="GO" id="GO:0005634">
    <property type="term" value="C:nucleus"/>
    <property type="evidence" value="ECO:0007669"/>
    <property type="project" value="UniProtKB-SubCell"/>
</dbReference>
<keyword evidence="16" id="KW-1185">Reference proteome</keyword>
<keyword evidence="2" id="KW-0597">Phosphoprotein</keyword>
<keyword evidence="7" id="KW-0539">Nucleus</keyword>
<dbReference type="CDD" id="cd01396">
    <property type="entry name" value="MeCP2_MBD"/>
    <property type="match status" value="1"/>
</dbReference>
<feature type="region of interest" description="Disordered" evidence="13">
    <location>
        <begin position="136"/>
        <end position="193"/>
    </location>
</feature>
<evidence type="ECO:0000256" key="10">
    <source>
        <dbReference type="ARBA" id="ARBA00069821"/>
    </source>
</evidence>
<dbReference type="InterPro" id="IPR001739">
    <property type="entry name" value="Methyl_CpG_DNA-bd"/>
</dbReference>
<dbReference type="FunFam" id="1.10.340.30:FF:000051">
    <property type="entry name" value="Methyl-CpG-binding domain protein 4"/>
    <property type="match status" value="1"/>
</dbReference>
<keyword evidence="3" id="KW-0227">DNA damage</keyword>
<dbReference type="PANTHER" id="PTHR15074:SF7">
    <property type="entry name" value="METHYL-CPG-BINDING DOMAIN PROTEIN 4"/>
    <property type="match status" value="1"/>
</dbReference>
<keyword evidence="4" id="KW-0378">Hydrolase</keyword>
<evidence type="ECO:0000256" key="4">
    <source>
        <dbReference type="ARBA" id="ARBA00022801"/>
    </source>
</evidence>
<sequence length="520" mass="58969">MAADERVKSQQLDKTVSVKKYSFTSESTTVSAGLRKDNTLLDKLPSSCDMQLETDGDINDDRCKDRADSPSTLTMPPGWVREVRQRKGGKTVGRLDVYITSPQGLKFRSKASLQAFLLKNGEVNINLFEFSATKGDGVNTPSQVKQGTRKRRQATGKQEKTKDAMDTLDQPLSKSKGASSSLIRGATEKKGKREKYANHINNEIVPEEIITQQCDKTDEIKCCAPSAHFDLKCQGSPQKAGLLREKLLRLASPNNKHNTFNVHEDKKTDSQLSVPVLNFQPASGSEKEGDDERGEEEIQIHSEGDNKPNPELEGDADSHGDVPEEVLLPDITDESCIPLKNSQNKSKSVKDKRKTSPYFSRNPHRDCLSPPRRKAFKKWTPPRSPYNLIQETLFHNPWKLLVATIFLNKTSGKMAIPVLWQFFERYPSAEVTRVADWKPISELMTPLGLFELRAKTLVRFSDEYLTKQWRYPIELHGIGKYGNDSYRIFCVEEWRQVTPEDHMLNKYHAWLWENAESLGI</sequence>
<dbReference type="InterPro" id="IPR045138">
    <property type="entry name" value="MeCP2/MBD4"/>
</dbReference>
<organism evidence="15 16">
    <name type="scientific">Labrus bergylta</name>
    <name type="common">ballan wrasse</name>
    <dbReference type="NCBI Taxonomy" id="56723"/>
    <lineage>
        <taxon>Eukaryota</taxon>
        <taxon>Metazoa</taxon>
        <taxon>Chordata</taxon>
        <taxon>Craniata</taxon>
        <taxon>Vertebrata</taxon>
        <taxon>Euteleostomi</taxon>
        <taxon>Actinopterygii</taxon>
        <taxon>Neopterygii</taxon>
        <taxon>Teleostei</taxon>
        <taxon>Neoteleostei</taxon>
        <taxon>Acanthomorphata</taxon>
        <taxon>Eupercaria</taxon>
        <taxon>Labriformes</taxon>
        <taxon>Labridae</taxon>
        <taxon>Labrus</taxon>
    </lineage>
</organism>
<dbReference type="AlphaFoldDB" id="A0A3Q3EMM3"/>
<evidence type="ECO:0000256" key="12">
    <source>
        <dbReference type="ARBA" id="ARBA00083330"/>
    </source>
</evidence>
<accession>A0A3Q3EMM3</accession>
<dbReference type="InterPro" id="IPR011257">
    <property type="entry name" value="DNA_glycosylase"/>
</dbReference>
<reference evidence="15" key="2">
    <citation type="submission" date="2025-09" db="UniProtKB">
        <authorList>
            <consortium name="Ensembl"/>
        </authorList>
    </citation>
    <scope>IDENTIFICATION</scope>
</reference>
<evidence type="ECO:0000313" key="16">
    <source>
        <dbReference type="Proteomes" id="UP000261660"/>
    </source>
</evidence>
<evidence type="ECO:0000256" key="11">
    <source>
        <dbReference type="ARBA" id="ARBA00076709"/>
    </source>
</evidence>
<dbReference type="InParanoid" id="A0A3Q3EMM3"/>
<dbReference type="STRING" id="56723.ENSLBEP00000007312"/>
<keyword evidence="5" id="KW-0238">DNA-binding</keyword>
<dbReference type="OrthoDB" id="10265068at2759"/>
<dbReference type="Gene3D" id="1.10.340.30">
    <property type="entry name" value="Hypothetical protein, domain 2"/>
    <property type="match status" value="1"/>
</dbReference>
<dbReference type="Ensembl" id="ENSLBET00000007691.1">
    <property type="protein sequence ID" value="ENSLBEP00000007312.1"/>
    <property type="gene ID" value="ENSLBEG00000005669.1"/>
</dbReference>
<comment type="subcellular location">
    <subcellularLocation>
        <location evidence="1">Nucleus</location>
    </subcellularLocation>
</comment>
<dbReference type="GO" id="GO:0008263">
    <property type="term" value="F:pyrimidine-specific mismatch base pair DNA N-glycosylase activity"/>
    <property type="evidence" value="ECO:0007669"/>
    <property type="project" value="InterPro"/>
</dbReference>
<evidence type="ECO:0000256" key="7">
    <source>
        <dbReference type="ARBA" id="ARBA00023242"/>
    </source>
</evidence>
<feature type="compositionally biased region" description="Basic and acidic residues" evidence="13">
    <location>
        <begin position="59"/>
        <end position="68"/>
    </location>
</feature>
<name>A0A3Q3EMM3_9LABR</name>
<feature type="region of interest" description="Disordered" evidence="13">
    <location>
        <begin position="52"/>
        <end position="75"/>
    </location>
</feature>
<evidence type="ECO:0000256" key="5">
    <source>
        <dbReference type="ARBA" id="ARBA00023125"/>
    </source>
</evidence>